<reference evidence="1" key="1">
    <citation type="submission" date="2017-01" db="EMBL/GenBank/DDBJ databases">
        <authorList>
            <person name="Assis F.L."/>
            <person name="Abrahao J.S."/>
            <person name="Silva L."/>
            <person name="Khalil J.B."/>
            <person name="Rodrigues R."/>
            <person name="Silva L.S."/>
            <person name="Arantes T."/>
            <person name="Boratto P."/>
            <person name="Andrade M."/>
            <person name="Kroon E.G."/>
            <person name="Ribeiro B."/>
            <person name="Bergier I."/>
            <person name="Seligmann H."/>
            <person name="Ghigo E."/>
            <person name="Colson P."/>
            <person name="Levasseur A."/>
            <person name="Raoult D."/>
            <person name="Scola B.L."/>
        </authorList>
    </citation>
    <scope>NUCLEOTIDE SEQUENCE</scope>
    <source>
        <strain evidence="1">Soda lake</strain>
    </source>
</reference>
<reference evidence="1" key="2">
    <citation type="journal article" date="2018" name="Nat. Commun.">
        <title>Tailed giant Tupanvirus possesses the most complete translational apparatus of the known virosphere.</title>
        <authorList>
            <person name="Abrahao J."/>
            <person name="Silva L."/>
            <person name="Silva L.S."/>
            <person name="Khalil J.Y.B."/>
            <person name="Rodrigues R."/>
            <person name="Arantes T."/>
            <person name="Assis F."/>
            <person name="Boratto P."/>
            <person name="Andrade M."/>
            <person name="Kroon E.G."/>
            <person name="Ribeiro B."/>
            <person name="Bergier I."/>
            <person name="Seligmann H."/>
            <person name="Ghigo E."/>
            <person name="Colson P."/>
            <person name="Levasseur A."/>
            <person name="Kroemer G."/>
            <person name="Raoult D."/>
            <person name="La Scola B."/>
        </authorList>
    </citation>
    <scope>NUCLEOTIDE SEQUENCE [LARGE SCALE GENOMIC DNA]</scope>
    <source>
        <strain evidence="1">Soda lake</strain>
    </source>
</reference>
<sequence length="192" mass="22527">MMCIDHISMISELNIIVMGKFDKFDILMQTEPSKAYAYFLELCQSDSCVEEIRYMVDSGINPRQNNDEPLVKSCYGYNVDIVKYFINECGADVNAYDSIGLFNSVDNNTHTITKFLLENGVIVTDKIIYYAIRWFKSESIELFLQYGVDPYRITNILWEYLNDQRPHMFKIMQHLNKNNVDFNQSLDLFTKK</sequence>
<dbReference type="KEGG" id="vg:80518781"/>
<dbReference type="InterPro" id="IPR036770">
    <property type="entry name" value="Ankyrin_rpt-contain_sf"/>
</dbReference>
<evidence type="ECO:0000313" key="1">
    <source>
        <dbReference type="EMBL" id="QKU35356.1"/>
    </source>
</evidence>
<accession>A0A6N1NV44</accession>
<dbReference type="SUPFAM" id="SSF48403">
    <property type="entry name" value="Ankyrin repeat"/>
    <property type="match status" value="1"/>
</dbReference>
<dbReference type="Pfam" id="PF00023">
    <property type="entry name" value="Ank"/>
    <property type="match status" value="1"/>
</dbReference>
<organism evidence="1">
    <name type="scientific">Tupanvirus soda lake</name>
    <dbReference type="NCBI Taxonomy" id="2126985"/>
    <lineage>
        <taxon>Viruses</taxon>
        <taxon>Varidnaviria</taxon>
        <taxon>Bamfordvirae</taxon>
        <taxon>Nucleocytoviricota</taxon>
        <taxon>Megaviricetes</taxon>
        <taxon>Imitervirales</taxon>
        <taxon>Mimiviridae</taxon>
        <taxon>Megamimivirinae</taxon>
        <taxon>Tupanvirus</taxon>
        <taxon>Tupanvirus salinum</taxon>
    </lineage>
</organism>
<dbReference type="InterPro" id="IPR002110">
    <property type="entry name" value="Ankyrin_rpt"/>
</dbReference>
<proteinExistence type="predicted"/>
<protein>
    <submittedName>
        <fullName evidence="1">Putative ankyrin repeat protein L25</fullName>
    </submittedName>
</protein>
<dbReference type="GeneID" id="80518781"/>
<name>A0A6N1NV44_9VIRU</name>
<dbReference type="RefSeq" id="YP_010782017.1">
    <property type="nucleotide sequence ID" value="NC_075039.1"/>
</dbReference>
<dbReference type="Gene3D" id="1.25.40.20">
    <property type="entry name" value="Ankyrin repeat-containing domain"/>
    <property type="match status" value="1"/>
</dbReference>
<dbReference type="EMBL" id="KY523104">
    <property type="protein sequence ID" value="QKU35356.1"/>
    <property type="molecule type" value="Genomic_DNA"/>
</dbReference>